<evidence type="ECO:0000313" key="3">
    <source>
        <dbReference type="Proteomes" id="UP000648187"/>
    </source>
</evidence>
<dbReference type="EMBL" id="JACKWZ010000302">
    <property type="protein sequence ID" value="KAF9409711.1"/>
    <property type="molecule type" value="Genomic_DNA"/>
</dbReference>
<accession>A0A835G9N8</accession>
<sequence>VIIQNLQENITEATRSSSDRPKRGRKRNYGDNTREERKKIKYQNLPYVNSRKQRIEPKPFLDYNCNGPKKCKEDIEGEQIIRIPKILCFGRLSSTKYVYCSLCKGKPNKTNNSKKKTFTQIYHLNDLLVCKKMFLNTLQTTYKRVNTSLCKKRDDCITDKRGTQGGHNKATYENEEFIINVIRKLPTYVSHYQRADWCDENF</sequence>
<feature type="region of interest" description="Disordered" evidence="1">
    <location>
        <begin position="12"/>
        <end position="35"/>
    </location>
</feature>
<reference evidence="2" key="1">
    <citation type="submission" date="2020-08" db="EMBL/GenBank/DDBJ databases">
        <title>Spodoptera exigua strain:BAW_Kor-Di-RS1 Genome sequencing and assembly.</title>
        <authorList>
            <person name="Kim J."/>
            <person name="Nam H.Y."/>
            <person name="Kwon M."/>
            <person name="Choi J.H."/>
            <person name="Cho S.R."/>
            <person name="Kim G.-H."/>
        </authorList>
    </citation>
    <scope>NUCLEOTIDE SEQUENCE</scope>
    <source>
        <strain evidence="2">BAW_Kor-Di-RS1</strain>
        <tissue evidence="2">Whole-body</tissue>
    </source>
</reference>
<dbReference type="Proteomes" id="UP000648187">
    <property type="component" value="Unassembled WGS sequence"/>
</dbReference>
<organism evidence="2 3">
    <name type="scientific">Spodoptera exigua</name>
    <name type="common">Beet armyworm</name>
    <name type="synonym">Noctua fulgens</name>
    <dbReference type="NCBI Taxonomy" id="7107"/>
    <lineage>
        <taxon>Eukaryota</taxon>
        <taxon>Metazoa</taxon>
        <taxon>Ecdysozoa</taxon>
        <taxon>Arthropoda</taxon>
        <taxon>Hexapoda</taxon>
        <taxon>Insecta</taxon>
        <taxon>Pterygota</taxon>
        <taxon>Neoptera</taxon>
        <taxon>Endopterygota</taxon>
        <taxon>Lepidoptera</taxon>
        <taxon>Glossata</taxon>
        <taxon>Ditrysia</taxon>
        <taxon>Noctuoidea</taxon>
        <taxon>Noctuidae</taxon>
        <taxon>Amphipyrinae</taxon>
        <taxon>Spodoptera</taxon>
    </lineage>
</organism>
<keyword evidence="3" id="KW-1185">Reference proteome</keyword>
<comment type="caution">
    <text evidence="2">The sequence shown here is derived from an EMBL/GenBank/DDBJ whole genome shotgun (WGS) entry which is preliminary data.</text>
</comment>
<evidence type="ECO:0000256" key="1">
    <source>
        <dbReference type="SAM" id="MobiDB-lite"/>
    </source>
</evidence>
<name>A0A835G9N8_SPOEX</name>
<proteinExistence type="predicted"/>
<dbReference type="AlphaFoldDB" id="A0A835G9N8"/>
<feature type="non-terminal residue" evidence="2">
    <location>
        <position position="1"/>
    </location>
</feature>
<dbReference type="PANTHER" id="PTHR10773">
    <property type="entry name" value="DNA-DIRECTED RNA POLYMERASES I, II, AND III SUBUNIT RPABC2"/>
    <property type="match status" value="1"/>
</dbReference>
<dbReference type="PANTHER" id="PTHR10773:SF19">
    <property type="match status" value="1"/>
</dbReference>
<evidence type="ECO:0000313" key="2">
    <source>
        <dbReference type="EMBL" id="KAF9409711.1"/>
    </source>
</evidence>
<gene>
    <name evidence="2" type="ORF">HW555_011001</name>
</gene>
<protein>
    <submittedName>
        <fullName evidence="2">Uncharacterized protein</fullName>
    </submittedName>
</protein>